<proteinExistence type="predicted"/>
<evidence type="ECO:0000313" key="2">
    <source>
        <dbReference type="Proteomes" id="UP000036403"/>
    </source>
</evidence>
<sequence length="386" mass="44238">MLEFLACLGLCAPYKEAVLYEASSVFHPHPSISSPEEGCFIQYVCDNADHNVATIDGLNTFHSMGIIKIITPYDKIHEDQLITRLTTIPTAAEMATIAQVQIKIYENYGVQGLKKIMVEKLDCDEITTTSMLRNSDILWMYKKWKRVPKVPGWSGFMEYLTKDEIYRKSRIIYLPFINQPASNYNTLYTSLQCILDDGKMHGHTTCVVTFDQPLYFKAREIVATSVENSEFSKIIVRLGGFHLLMSFLGSIGYIMAESGLKEVISTIYAPNSVDKILLGHAYSRAIRAHTLLQVAISEIIFNEITLDDDKNEFFKRYLENVDKESPSFKDVERSSAVTELKAEFDEKISEIRNRGPTAKLWVQYFEMITIAKEFIERKEWEIGRHI</sequence>
<dbReference type="Proteomes" id="UP000036403">
    <property type="component" value="Unassembled WGS sequence"/>
</dbReference>
<keyword evidence="2" id="KW-1185">Reference proteome</keyword>
<gene>
    <name evidence="1" type="ORF">RF55_13144</name>
</gene>
<reference evidence="1 2" key="1">
    <citation type="submission" date="2015-04" db="EMBL/GenBank/DDBJ databases">
        <title>Lasius niger genome sequencing.</title>
        <authorList>
            <person name="Konorov E.A."/>
            <person name="Nikitin M.A."/>
            <person name="Kirill M.V."/>
            <person name="Chang P."/>
        </authorList>
    </citation>
    <scope>NUCLEOTIDE SEQUENCE [LARGE SCALE GENOMIC DNA]</scope>
    <source>
        <tissue evidence="1">Whole</tissue>
    </source>
</reference>
<name>A0A0J7N4D5_LASNI</name>
<evidence type="ECO:0000313" key="1">
    <source>
        <dbReference type="EMBL" id="KMQ87540.1"/>
    </source>
</evidence>
<comment type="caution">
    <text evidence="1">The sequence shown here is derived from an EMBL/GenBank/DDBJ whole genome shotgun (WGS) entry which is preliminary data.</text>
</comment>
<dbReference type="OrthoDB" id="7699940at2759"/>
<dbReference type="PaxDb" id="67767-A0A0J7N4D5"/>
<dbReference type="PANTHER" id="PTHR46704">
    <property type="entry name" value="CXC DOMAIN-CONTAINING PROTEIN-RELATED"/>
    <property type="match status" value="1"/>
</dbReference>
<protein>
    <submittedName>
        <fullName evidence="1">Uncharacterized protein</fullName>
    </submittedName>
</protein>
<dbReference type="AlphaFoldDB" id="A0A0J7N4D5"/>
<dbReference type="PANTHER" id="PTHR46704:SF9">
    <property type="entry name" value="BHLH DOMAIN-CONTAINING PROTEIN"/>
    <property type="match status" value="1"/>
</dbReference>
<organism evidence="1 2">
    <name type="scientific">Lasius niger</name>
    <name type="common">Black garden ant</name>
    <dbReference type="NCBI Taxonomy" id="67767"/>
    <lineage>
        <taxon>Eukaryota</taxon>
        <taxon>Metazoa</taxon>
        <taxon>Ecdysozoa</taxon>
        <taxon>Arthropoda</taxon>
        <taxon>Hexapoda</taxon>
        <taxon>Insecta</taxon>
        <taxon>Pterygota</taxon>
        <taxon>Neoptera</taxon>
        <taxon>Endopterygota</taxon>
        <taxon>Hymenoptera</taxon>
        <taxon>Apocrita</taxon>
        <taxon>Aculeata</taxon>
        <taxon>Formicoidea</taxon>
        <taxon>Formicidae</taxon>
        <taxon>Formicinae</taxon>
        <taxon>Lasius</taxon>
        <taxon>Lasius</taxon>
    </lineage>
</organism>
<dbReference type="EMBL" id="LBMM01010321">
    <property type="protein sequence ID" value="KMQ87540.1"/>
    <property type="molecule type" value="Genomic_DNA"/>
</dbReference>
<accession>A0A0J7N4D5</accession>